<keyword evidence="1" id="KW-0862">Zinc</keyword>
<dbReference type="STRING" id="7395.A0A1A9VIA0"/>
<dbReference type="InterPro" id="IPR013087">
    <property type="entry name" value="Znf_C2H2_type"/>
</dbReference>
<proteinExistence type="predicted"/>
<dbReference type="EnsemblMetazoa" id="GAUT038337-RA">
    <property type="protein sequence ID" value="GAUT038337-PA"/>
    <property type="gene ID" value="GAUT038337"/>
</dbReference>
<dbReference type="SUPFAM" id="SSF57667">
    <property type="entry name" value="beta-beta-alpha zinc fingers"/>
    <property type="match status" value="1"/>
</dbReference>
<evidence type="ECO:0000313" key="4">
    <source>
        <dbReference type="EnsemblMetazoa" id="GAUT038337-PA"/>
    </source>
</evidence>
<accession>A0A1A9VIA0</accession>
<dbReference type="Gene3D" id="3.30.160.60">
    <property type="entry name" value="Classic Zinc Finger"/>
    <property type="match status" value="1"/>
</dbReference>
<evidence type="ECO:0000313" key="5">
    <source>
        <dbReference type="Proteomes" id="UP000078200"/>
    </source>
</evidence>
<dbReference type="Proteomes" id="UP000078200">
    <property type="component" value="Unassembled WGS sequence"/>
</dbReference>
<keyword evidence="1" id="KW-0479">Metal-binding</keyword>
<evidence type="ECO:0000259" key="3">
    <source>
        <dbReference type="PROSITE" id="PS50157"/>
    </source>
</evidence>
<organism evidence="4 5">
    <name type="scientific">Glossina austeni</name>
    <name type="common">Savannah tsetse fly</name>
    <dbReference type="NCBI Taxonomy" id="7395"/>
    <lineage>
        <taxon>Eukaryota</taxon>
        <taxon>Metazoa</taxon>
        <taxon>Ecdysozoa</taxon>
        <taxon>Arthropoda</taxon>
        <taxon>Hexapoda</taxon>
        <taxon>Insecta</taxon>
        <taxon>Pterygota</taxon>
        <taxon>Neoptera</taxon>
        <taxon>Endopterygota</taxon>
        <taxon>Diptera</taxon>
        <taxon>Brachycera</taxon>
        <taxon>Muscomorpha</taxon>
        <taxon>Hippoboscoidea</taxon>
        <taxon>Glossinidae</taxon>
        <taxon>Glossina</taxon>
    </lineage>
</organism>
<evidence type="ECO:0000256" key="2">
    <source>
        <dbReference type="SAM" id="MobiDB-lite"/>
    </source>
</evidence>
<dbReference type="GO" id="GO:0008270">
    <property type="term" value="F:zinc ion binding"/>
    <property type="evidence" value="ECO:0007669"/>
    <property type="project" value="UniProtKB-KW"/>
</dbReference>
<protein>
    <recommendedName>
        <fullName evidence="3">C2H2-type domain-containing protein</fullName>
    </recommendedName>
</protein>
<keyword evidence="5" id="KW-1185">Reference proteome</keyword>
<dbReference type="VEuPathDB" id="VectorBase:GAUT038337"/>
<reference evidence="4" key="1">
    <citation type="submission" date="2020-05" db="UniProtKB">
        <authorList>
            <consortium name="EnsemblMetazoa"/>
        </authorList>
    </citation>
    <scope>IDENTIFICATION</scope>
    <source>
        <strain evidence="4">TTRI</strain>
    </source>
</reference>
<dbReference type="AlphaFoldDB" id="A0A1A9VIA0"/>
<feature type="domain" description="C2H2-type" evidence="3">
    <location>
        <begin position="215"/>
        <end position="242"/>
    </location>
</feature>
<dbReference type="PROSITE" id="PS50157">
    <property type="entry name" value="ZINC_FINGER_C2H2_2"/>
    <property type="match status" value="1"/>
</dbReference>
<dbReference type="InterPro" id="IPR036236">
    <property type="entry name" value="Znf_C2H2_sf"/>
</dbReference>
<keyword evidence="1" id="KW-0863">Zinc-finger</keyword>
<evidence type="ECO:0000256" key="1">
    <source>
        <dbReference type="PROSITE-ProRule" id="PRU00042"/>
    </source>
</evidence>
<feature type="region of interest" description="Disordered" evidence="2">
    <location>
        <begin position="179"/>
        <end position="205"/>
    </location>
</feature>
<name>A0A1A9VIA0_GLOAU</name>
<sequence>MTTTTSTETLTSSLLDTNTNVAAASTALLLTNSRSSSCSNTPTHLSGDLFENELSIRKIYKCCSNMQHQQQQQQQVVGSNLLGVNKHGCSPLTENRSGGGGGGGGNGVGGNCKPMQSSPSHIKKRTRSSITGNNHHYITLIDGAPPSRSVNSKLYRICVKRNLYPNKIEITTPITTTTTTTKTTTTRSSSSNIHRSSSSSQRISQNTTKCEKKRYACSRCNKSYTWCCNLYRHLRIECGQEPKFMCSQCNAKFYYRAVLEKHMNFFAKTLYVPKHNIMSFITCLHAFLSETLCKNVIIKVIYIKTIIVHFLNLYATCVSLLQVAYHF</sequence>